<feature type="compositionally biased region" description="Low complexity" evidence="5">
    <location>
        <begin position="82"/>
        <end position="91"/>
    </location>
</feature>
<dbReference type="Gene3D" id="3.40.50.12660">
    <property type="match status" value="2"/>
</dbReference>
<evidence type="ECO:0000256" key="5">
    <source>
        <dbReference type="SAM" id="MobiDB-lite"/>
    </source>
</evidence>
<evidence type="ECO:0000256" key="3">
    <source>
        <dbReference type="ARBA" id="ARBA00022807"/>
    </source>
</evidence>
<evidence type="ECO:0000256" key="1">
    <source>
        <dbReference type="ARBA" id="ARBA00009005"/>
    </source>
</evidence>
<dbReference type="GO" id="GO:0007034">
    <property type="term" value="P:vacuolar transport"/>
    <property type="evidence" value="ECO:0007669"/>
    <property type="project" value="InterPro"/>
</dbReference>
<feature type="domain" description="Peptidase C14 caspase" evidence="6">
    <location>
        <begin position="173"/>
        <end position="449"/>
    </location>
</feature>
<dbReference type="InterPro" id="IPR029030">
    <property type="entry name" value="Caspase-like_dom_sf"/>
</dbReference>
<sequence length="867" mass="96852">MNFPGQGYTTGGYPPPQQPFGGGYPPQQQPGYPPQQPGYPPQQPGYPPQQQPGYPPQQQPGYPPQHSGYPPQQPGYPPQPSSPYGGYAPQQPSYPPQSNVPPPLSPQAFQSPPSQFDRNANYPQPPHSMHNQSPQPVPYGQPQSNANDYVMHVNPKFRNMPPPNFQLSNCQGRKRALLIGINYFGTSAELKGCINDVENIKQFLVTMYNFHEEDMVILTDNQSNPQGIPTKQNIIRAMQWLVHDSRPNDSFFFHFSGHGGRMRDYDGDEDDGYDETIYPVDHETYGQIVDDMMNDIMVKRLVPGCRLTAIFDSCHSGTALDLPYVYSTQGAIKQQSFLRDTGSTLKNAGKAYLSGDPSRAISSVMSIGTRIMSGGISGGGAKKEKINQLKGSAADVIMFSGCKDDQTSADATEAGRATGAMSYAITRALRENRNQTYIQLLNSIRDRLKALYSDFSKLSILNKYAYDTNVNFWRQVILNCNQQGYLGCSEYSTVINKYDLPEKFQRAVIGRPLALNCVLASMEKHEELMPLQTFNARFSPPPSWVGWIVDTVVRNAWYFRWRDTTYGESQYVVVPTIKALAKAILSHHFSNAAAEPILTLTEFKATYSHIINDIKLSDQDTMLILNYLHSQHGIALADNVKGYGTDYLVIKFPSREGEVATITQHDKSVVSIRTTCQALSVQVDELQRKSEELHKQLLEEKKLGHTAKALYCLKRKKNLQQILERRLKSVETMDNILLKIQTSKDDIQVVQAFNMGADALKDLLGEDGLTLESVDEAMEKIQTVLQDQKEIEEAMRMDLGEFNDQDIEQELAQLIQQESPSPASIPLPPSPPIEPPTASSPVNSELSRLNQMFSSPAKKQAELVPQL</sequence>
<feature type="compositionally biased region" description="Polar residues" evidence="5">
    <location>
        <begin position="842"/>
        <end position="854"/>
    </location>
</feature>
<dbReference type="SUPFAM" id="SSF52129">
    <property type="entry name" value="Caspase-like"/>
    <property type="match status" value="1"/>
</dbReference>
<evidence type="ECO:0000259" key="6">
    <source>
        <dbReference type="Pfam" id="PF00656"/>
    </source>
</evidence>
<feature type="compositionally biased region" description="Pro residues" evidence="5">
    <location>
        <begin position="71"/>
        <end position="81"/>
    </location>
</feature>
<keyword evidence="4" id="KW-0175">Coiled coil</keyword>
<keyword evidence="8" id="KW-1185">Reference proteome</keyword>
<dbReference type="Pfam" id="PF03357">
    <property type="entry name" value="Snf7"/>
    <property type="match status" value="1"/>
</dbReference>
<dbReference type="GO" id="GO:0006915">
    <property type="term" value="P:apoptotic process"/>
    <property type="evidence" value="ECO:0007669"/>
    <property type="project" value="UniProtKB-KW"/>
</dbReference>
<accession>A0A8H7SHW5</accession>
<feature type="compositionally biased region" description="Polar residues" evidence="5">
    <location>
        <begin position="108"/>
        <end position="122"/>
    </location>
</feature>
<feature type="compositionally biased region" description="Pro residues" evidence="5">
    <location>
        <begin position="27"/>
        <end position="63"/>
    </location>
</feature>
<comment type="caution">
    <text evidence="7">The sequence shown here is derived from an EMBL/GenBank/DDBJ whole genome shotgun (WGS) entry which is preliminary data.</text>
</comment>
<evidence type="ECO:0000256" key="2">
    <source>
        <dbReference type="ARBA" id="ARBA00022703"/>
    </source>
</evidence>
<protein>
    <recommendedName>
        <fullName evidence="6">Peptidase C14 caspase domain-containing protein</fullName>
    </recommendedName>
</protein>
<feature type="region of interest" description="Disordered" evidence="5">
    <location>
        <begin position="818"/>
        <end position="867"/>
    </location>
</feature>
<dbReference type="Proteomes" id="UP000613177">
    <property type="component" value="Unassembled WGS sequence"/>
</dbReference>
<keyword evidence="3" id="KW-0788">Thiol protease</keyword>
<dbReference type="GO" id="GO:0004197">
    <property type="term" value="F:cysteine-type endopeptidase activity"/>
    <property type="evidence" value="ECO:0007669"/>
    <property type="project" value="InterPro"/>
</dbReference>
<dbReference type="EMBL" id="JAEPRE010000282">
    <property type="protein sequence ID" value="KAG2229361.1"/>
    <property type="molecule type" value="Genomic_DNA"/>
</dbReference>
<keyword evidence="2" id="KW-0053">Apoptosis</keyword>
<feature type="compositionally biased region" description="Pro residues" evidence="5">
    <location>
        <begin position="823"/>
        <end position="835"/>
    </location>
</feature>
<comment type="similarity">
    <text evidence="1">Belongs to the peptidase C14B family.</text>
</comment>
<keyword evidence="3" id="KW-0378">Hydrolase</keyword>
<dbReference type="Pfam" id="PF00656">
    <property type="entry name" value="Peptidase_C14"/>
    <property type="match status" value="1"/>
</dbReference>
<dbReference type="AlphaFoldDB" id="A0A8H7SHW5"/>
<reference evidence="7" key="1">
    <citation type="submission" date="2021-01" db="EMBL/GenBank/DDBJ databases">
        <title>Metabolic potential, ecology and presence of endohyphal bacteria is reflected in genomic diversity of Mucoromycotina.</title>
        <authorList>
            <person name="Muszewska A."/>
            <person name="Okrasinska A."/>
            <person name="Steczkiewicz K."/>
            <person name="Drgas O."/>
            <person name="Orlowska M."/>
            <person name="Perlinska-Lenart U."/>
            <person name="Aleksandrzak-Piekarczyk T."/>
            <person name="Szatraj K."/>
            <person name="Zielenkiewicz U."/>
            <person name="Pilsyk S."/>
            <person name="Malc E."/>
            <person name="Mieczkowski P."/>
            <person name="Kruszewska J.S."/>
            <person name="Biernat P."/>
            <person name="Pawlowska J."/>
        </authorList>
    </citation>
    <scope>NUCLEOTIDE SEQUENCE</scope>
    <source>
        <strain evidence="7">WA0000018081</strain>
    </source>
</reference>
<gene>
    <name evidence="7" type="ORF">INT48_004068</name>
</gene>
<dbReference type="PANTHER" id="PTHR48104">
    <property type="entry name" value="METACASPASE-4"/>
    <property type="match status" value="1"/>
</dbReference>
<organism evidence="7 8">
    <name type="scientific">Thamnidium elegans</name>
    <dbReference type="NCBI Taxonomy" id="101142"/>
    <lineage>
        <taxon>Eukaryota</taxon>
        <taxon>Fungi</taxon>
        <taxon>Fungi incertae sedis</taxon>
        <taxon>Mucoromycota</taxon>
        <taxon>Mucoromycotina</taxon>
        <taxon>Mucoromycetes</taxon>
        <taxon>Mucorales</taxon>
        <taxon>Mucorineae</taxon>
        <taxon>Mucoraceae</taxon>
        <taxon>Thamnidium</taxon>
    </lineage>
</organism>
<evidence type="ECO:0000313" key="8">
    <source>
        <dbReference type="Proteomes" id="UP000613177"/>
    </source>
</evidence>
<dbReference type="GO" id="GO:0006508">
    <property type="term" value="P:proteolysis"/>
    <property type="evidence" value="ECO:0007669"/>
    <property type="project" value="InterPro"/>
</dbReference>
<evidence type="ECO:0000256" key="4">
    <source>
        <dbReference type="SAM" id="Coils"/>
    </source>
</evidence>
<evidence type="ECO:0000313" key="7">
    <source>
        <dbReference type="EMBL" id="KAG2229361.1"/>
    </source>
</evidence>
<proteinExistence type="inferred from homology"/>
<name>A0A8H7SHW5_9FUNG</name>
<dbReference type="InterPro" id="IPR011600">
    <property type="entry name" value="Pept_C14_caspase"/>
</dbReference>
<feature type="region of interest" description="Disordered" evidence="5">
    <location>
        <begin position="1"/>
        <end position="147"/>
    </location>
</feature>
<feature type="coiled-coil region" evidence="4">
    <location>
        <begin position="676"/>
        <end position="733"/>
    </location>
</feature>
<keyword evidence="3" id="KW-0645">Protease</keyword>
<dbReference type="InterPro" id="IPR005024">
    <property type="entry name" value="Snf7_fam"/>
</dbReference>
<dbReference type="PANTHER" id="PTHR48104:SF30">
    <property type="entry name" value="METACASPASE-1"/>
    <property type="match status" value="1"/>
</dbReference>
<feature type="compositionally biased region" description="Pro residues" evidence="5">
    <location>
        <begin position="92"/>
        <end position="105"/>
    </location>
</feature>
<dbReference type="GO" id="GO:0005737">
    <property type="term" value="C:cytoplasm"/>
    <property type="evidence" value="ECO:0007669"/>
    <property type="project" value="TreeGrafter"/>
</dbReference>
<dbReference type="InterPro" id="IPR050452">
    <property type="entry name" value="Metacaspase"/>
</dbReference>